<protein>
    <submittedName>
        <fullName evidence="2">Uncharacterized protein</fullName>
    </submittedName>
</protein>
<keyword evidence="1" id="KW-1133">Transmembrane helix</keyword>
<feature type="transmembrane region" description="Helical" evidence="1">
    <location>
        <begin position="21"/>
        <end position="42"/>
    </location>
</feature>
<name>X1C3S5_9ZZZZ</name>
<reference evidence="2" key="1">
    <citation type="journal article" date="2014" name="Front. Microbiol.">
        <title>High frequency of phylogenetically diverse reductive dehalogenase-homologous genes in deep subseafloor sedimentary metagenomes.</title>
        <authorList>
            <person name="Kawai M."/>
            <person name="Futagami T."/>
            <person name="Toyoda A."/>
            <person name="Takaki Y."/>
            <person name="Nishi S."/>
            <person name="Hori S."/>
            <person name="Arai W."/>
            <person name="Tsubouchi T."/>
            <person name="Morono Y."/>
            <person name="Uchiyama I."/>
            <person name="Ito T."/>
            <person name="Fujiyama A."/>
            <person name="Inagaki F."/>
            <person name="Takami H."/>
        </authorList>
    </citation>
    <scope>NUCLEOTIDE SEQUENCE</scope>
    <source>
        <strain evidence="2">Expedition CK06-06</strain>
    </source>
</reference>
<keyword evidence="1" id="KW-0472">Membrane</keyword>
<dbReference type="EMBL" id="BART01013606">
    <property type="protein sequence ID" value="GAG79031.1"/>
    <property type="molecule type" value="Genomic_DNA"/>
</dbReference>
<evidence type="ECO:0000313" key="2">
    <source>
        <dbReference type="EMBL" id="GAG79031.1"/>
    </source>
</evidence>
<keyword evidence="1" id="KW-0812">Transmembrane</keyword>
<dbReference type="AlphaFoldDB" id="X1C3S5"/>
<comment type="caution">
    <text evidence="2">The sequence shown here is derived from an EMBL/GenBank/DDBJ whole genome shotgun (WGS) entry which is preliminary data.</text>
</comment>
<proteinExistence type="predicted"/>
<accession>X1C3S5</accession>
<feature type="transmembrane region" description="Helical" evidence="1">
    <location>
        <begin position="54"/>
        <end position="74"/>
    </location>
</feature>
<gene>
    <name evidence="2" type="ORF">S01H4_27716</name>
</gene>
<feature type="non-terminal residue" evidence="2">
    <location>
        <position position="1"/>
    </location>
</feature>
<evidence type="ECO:0000256" key="1">
    <source>
        <dbReference type="SAM" id="Phobius"/>
    </source>
</evidence>
<sequence>VGLLKAVAQIFYWLELEMEALVVRLFLVFAGLITLWFSLRLVYRYWVDRAANNYLKTVGVMLLIVIVSGSVILLDTYLVKQSTPDFSQHAEFEDRLLLLIEQIHGENAD</sequence>
<organism evidence="2">
    <name type="scientific">marine sediment metagenome</name>
    <dbReference type="NCBI Taxonomy" id="412755"/>
    <lineage>
        <taxon>unclassified sequences</taxon>
        <taxon>metagenomes</taxon>
        <taxon>ecological metagenomes</taxon>
    </lineage>
</organism>